<comment type="catalytic activity">
    <reaction evidence="2">
        <text>a 3'-end 2',3'-cyclophospho-ribonucleotide-RNA + H2O = a 3'-end 2'-phospho-ribonucleotide-RNA + H(+)</text>
        <dbReference type="Rhea" id="RHEA:11828"/>
        <dbReference type="Rhea" id="RHEA-COMP:10464"/>
        <dbReference type="Rhea" id="RHEA-COMP:17353"/>
        <dbReference type="ChEBI" id="CHEBI:15377"/>
        <dbReference type="ChEBI" id="CHEBI:15378"/>
        <dbReference type="ChEBI" id="CHEBI:83064"/>
        <dbReference type="ChEBI" id="CHEBI:173113"/>
        <dbReference type="EC" id="3.1.4.58"/>
    </reaction>
</comment>
<dbReference type="PANTHER" id="PTHR35561:SF1">
    <property type="entry name" value="RNA 2',3'-CYCLIC PHOSPHODIESTERASE"/>
    <property type="match status" value="1"/>
</dbReference>
<reference evidence="4 5" key="1">
    <citation type="submission" date="2019-07" db="EMBL/GenBank/DDBJ databases">
        <title>Complete Genome Sequence and Methylome Analysis of Arthrobacter luteus NEB113.</title>
        <authorList>
            <person name="Fomenkov A."/>
            <person name="Anton B.P."/>
            <person name="Vincze T."/>
            <person name="Roberts R.J."/>
        </authorList>
    </citation>
    <scope>NUCLEOTIDE SEQUENCE [LARGE SCALE GENOMIC DNA]</scope>
    <source>
        <strain evidence="4 5">NEB113</strain>
    </source>
</reference>
<gene>
    <name evidence="4" type="primary">thpR</name>
    <name evidence="4" type="ORF">FOG94_10600</name>
</gene>
<feature type="region of interest" description="Disordered" evidence="3">
    <location>
        <begin position="258"/>
        <end position="278"/>
    </location>
</feature>
<dbReference type="SUPFAM" id="SSF55144">
    <property type="entry name" value="LigT-like"/>
    <property type="match status" value="1"/>
</dbReference>
<evidence type="ECO:0000313" key="5">
    <source>
        <dbReference type="Proteomes" id="UP000319068"/>
    </source>
</evidence>
<dbReference type="NCBIfam" id="TIGR02258">
    <property type="entry name" value="2_5_ligase"/>
    <property type="match status" value="1"/>
</dbReference>
<feature type="compositionally biased region" description="Basic and acidic residues" evidence="3">
    <location>
        <begin position="24"/>
        <end position="40"/>
    </location>
</feature>
<dbReference type="EC" id="3.1.4.58" evidence="2"/>
<keyword evidence="5" id="KW-1185">Reference proteome</keyword>
<dbReference type="Pfam" id="PF13563">
    <property type="entry name" value="2_5_RNA_ligase2"/>
    <property type="match status" value="1"/>
</dbReference>
<feature type="short sequence motif" description="HXTX 2" evidence="2">
    <location>
        <begin position="196"/>
        <end position="199"/>
    </location>
</feature>
<dbReference type="Proteomes" id="UP000319068">
    <property type="component" value="Chromosome"/>
</dbReference>
<evidence type="ECO:0000256" key="2">
    <source>
        <dbReference type="HAMAP-Rule" id="MF_01940"/>
    </source>
</evidence>
<sequence length="278" mass="29217">MGLRERGVGAAPGGPRAGRRRRARADPRPGRVPEPRDRGDGLPLRLQPRAPARPRPGRRPGGRRVRLFAALYPSAAALDHLALALADAHAQEARRPDGAPLVRWTSPELWHLTVSFFGDVPEGAVPDLAAALEPVAHEAAPLDLRLRGAGVFDRRVLWVGVGGDGTDALRALSAAVAEAAGDAGVRVDRRPRQRAHLTVARAAAGARQANRRARGRGATRPDRTAGDPLAAPAAALAVYAGPGWTADALHLVESDLGDASGHPVHRTLRTLPLGPAAR</sequence>
<comment type="similarity">
    <text evidence="2">Belongs to the 2H phosphoesterase superfamily. ThpR family.</text>
</comment>
<dbReference type="HAMAP" id="MF_01940">
    <property type="entry name" value="RNA_CPDase"/>
    <property type="match status" value="1"/>
</dbReference>
<feature type="region of interest" description="Disordered" evidence="3">
    <location>
        <begin position="200"/>
        <end position="227"/>
    </location>
</feature>
<evidence type="ECO:0000256" key="3">
    <source>
        <dbReference type="SAM" id="MobiDB-lite"/>
    </source>
</evidence>
<protein>
    <recommendedName>
        <fullName evidence="2">RNA 2',3'-cyclic phosphodiesterase</fullName>
        <shortName evidence="2">RNA 2',3'-CPDase</shortName>
        <ecNumber evidence="2">3.1.4.58</ecNumber>
    </recommendedName>
</protein>
<accession>A0ABX5XBD0</accession>
<evidence type="ECO:0000313" key="4">
    <source>
        <dbReference type="EMBL" id="QDP75522.1"/>
    </source>
</evidence>
<name>A0ABX5XBD0_CELCE</name>
<comment type="function">
    <text evidence="2">Hydrolyzes RNA 2',3'-cyclic phosphodiester to an RNA 2'-phosphomonoester.</text>
</comment>
<proteinExistence type="inferred from homology"/>
<feature type="compositionally biased region" description="Low complexity" evidence="3">
    <location>
        <begin position="41"/>
        <end position="50"/>
    </location>
</feature>
<organism evidence="4 5">
    <name type="scientific">Cellulosimicrobium cellulans</name>
    <name type="common">Arthrobacter luteus</name>
    <dbReference type="NCBI Taxonomy" id="1710"/>
    <lineage>
        <taxon>Bacteria</taxon>
        <taxon>Bacillati</taxon>
        <taxon>Actinomycetota</taxon>
        <taxon>Actinomycetes</taxon>
        <taxon>Micrococcales</taxon>
        <taxon>Promicromonosporaceae</taxon>
        <taxon>Cellulosimicrobium</taxon>
    </lineage>
</organism>
<dbReference type="EMBL" id="CP041694">
    <property type="protein sequence ID" value="QDP75522.1"/>
    <property type="molecule type" value="Genomic_DNA"/>
</dbReference>
<dbReference type="InterPro" id="IPR004175">
    <property type="entry name" value="RNA_CPDase"/>
</dbReference>
<feature type="region of interest" description="Disordered" evidence="3">
    <location>
        <begin position="1"/>
        <end position="62"/>
    </location>
</feature>
<feature type="active site" description="Proton donor" evidence="2">
    <location>
        <position position="111"/>
    </location>
</feature>
<dbReference type="InterPro" id="IPR009097">
    <property type="entry name" value="Cyclic_Pdiesterase"/>
</dbReference>
<feature type="active site" description="Proton acceptor" evidence="2">
    <location>
        <position position="196"/>
    </location>
</feature>
<keyword evidence="1 2" id="KW-0378">Hydrolase</keyword>
<feature type="short sequence motif" description="HXTX 1" evidence="2">
    <location>
        <begin position="111"/>
        <end position="114"/>
    </location>
</feature>
<dbReference type="PANTHER" id="PTHR35561">
    <property type="entry name" value="RNA 2',3'-CYCLIC PHOSPHODIESTERASE"/>
    <property type="match status" value="1"/>
</dbReference>
<evidence type="ECO:0000256" key="1">
    <source>
        <dbReference type="ARBA" id="ARBA00022801"/>
    </source>
</evidence>
<dbReference type="Gene3D" id="3.90.1140.10">
    <property type="entry name" value="Cyclic phosphodiesterase"/>
    <property type="match status" value="1"/>
</dbReference>